<evidence type="ECO:0000256" key="1">
    <source>
        <dbReference type="SAM" id="SignalP"/>
    </source>
</evidence>
<keyword evidence="3" id="KW-1185">Reference proteome</keyword>
<evidence type="ECO:0000313" key="2">
    <source>
        <dbReference type="EMBL" id="SCV71408.1"/>
    </source>
</evidence>
<dbReference type="STRING" id="269621.A0A238FJQ8"/>
<organism evidence="2 3">
    <name type="scientific">Microbotryum intermedium</name>
    <dbReference type="NCBI Taxonomy" id="269621"/>
    <lineage>
        <taxon>Eukaryota</taxon>
        <taxon>Fungi</taxon>
        <taxon>Dikarya</taxon>
        <taxon>Basidiomycota</taxon>
        <taxon>Pucciniomycotina</taxon>
        <taxon>Microbotryomycetes</taxon>
        <taxon>Microbotryales</taxon>
        <taxon>Microbotryaceae</taxon>
        <taxon>Microbotryum</taxon>
    </lineage>
</organism>
<evidence type="ECO:0000313" key="3">
    <source>
        <dbReference type="Proteomes" id="UP000198372"/>
    </source>
</evidence>
<feature type="signal peptide" evidence="1">
    <location>
        <begin position="1"/>
        <end position="24"/>
    </location>
</feature>
<accession>A0A238FJQ8</accession>
<feature type="chain" id="PRO_5012579329" evidence="1">
    <location>
        <begin position="25"/>
        <end position="433"/>
    </location>
</feature>
<protein>
    <submittedName>
        <fullName evidence="2">BQ2448_2996 protein</fullName>
    </submittedName>
</protein>
<dbReference type="AlphaFoldDB" id="A0A238FJQ8"/>
<gene>
    <name evidence="2" type="ORF">BQ2448_2996</name>
</gene>
<keyword evidence="1" id="KW-0732">Signal</keyword>
<proteinExistence type="predicted"/>
<dbReference type="OrthoDB" id="2532738at2759"/>
<name>A0A238FJQ8_9BASI</name>
<dbReference type="Proteomes" id="UP000198372">
    <property type="component" value="Unassembled WGS sequence"/>
</dbReference>
<dbReference type="SUPFAM" id="SSF57184">
    <property type="entry name" value="Growth factor receptor domain"/>
    <property type="match status" value="1"/>
</dbReference>
<reference evidence="3" key="1">
    <citation type="submission" date="2016-09" db="EMBL/GenBank/DDBJ databases">
        <authorList>
            <person name="Jeantristanb JTB J.-T."/>
            <person name="Ricardo R."/>
        </authorList>
    </citation>
    <scope>NUCLEOTIDE SEQUENCE [LARGE SCALE GENOMIC DNA]</scope>
</reference>
<sequence length="433" mass="46218">MMPVMNSLPALMVLALQCIHLAEATPSRLEPRRGTKFAASMTDRMKQCEPSTIEFANSGDVQPLTVAIMLYDKVPPKLRTDKFLPPVQTTLKTIQDLGPLQTLTIKKRDYDPFTFTAVAKRGDKIEVFAFFPNGTGQNMWLDRTIRSGSSSNCLSSTCSSTQYLNPKTKRCASCSSLFTNSTSCTATAPTSCSYGVVKDNKCVAKTCSARQYLGPKGASCVACPDPAARSCDAKGKSTSCSVGNVVNGVCKKLTCKDGSYPSSNGSFAKAVLSRIGRHCLPCSDPFAYKCSSASNTTECTWGYKLTTNSTASFCVGPFAARFGSESLFQPMDLPVRLVSSESTFKYSTTLNLNKTVVADSVVECAVAANYASVEFPLVPGGDPGLILTKSGTGFDVGIVGTCKQNADWEWSPPQSSCAEIFLGNVQVTNATTA</sequence>
<dbReference type="EMBL" id="FMSP01000007">
    <property type="protein sequence ID" value="SCV71408.1"/>
    <property type="molecule type" value="Genomic_DNA"/>
</dbReference>
<dbReference type="InterPro" id="IPR009030">
    <property type="entry name" value="Growth_fac_rcpt_cys_sf"/>
</dbReference>